<comment type="caution">
    <text evidence="2">The sequence shown here is derived from an EMBL/GenBank/DDBJ whole genome shotgun (WGS) entry which is preliminary data.</text>
</comment>
<dbReference type="Gene3D" id="3.90.70.10">
    <property type="entry name" value="Cysteine proteinases"/>
    <property type="match status" value="1"/>
</dbReference>
<keyword evidence="3" id="KW-1185">Reference proteome</keyword>
<gene>
    <name evidence="2" type="ORF">ACFQ63_15930</name>
</gene>
<reference evidence="2 3" key="1">
    <citation type="submission" date="2024-09" db="EMBL/GenBank/DDBJ databases">
        <title>The Natural Products Discovery Center: Release of the First 8490 Sequenced Strains for Exploring Actinobacteria Biosynthetic Diversity.</title>
        <authorList>
            <person name="Kalkreuter E."/>
            <person name="Kautsar S.A."/>
            <person name="Yang D."/>
            <person name="Bader C.D."/>
            <person name="Teijaro C.N."/>
            <person name="Fluegel L."/>
            <person name="Davis C.M."/>
            <person name="Simpson J.R."/>
            <person name="Lauterbach L."/>
            <person name="Steele A.D."/>
            <person name="Gui C."/>
            <person name="Meng S."/>
            <person name="Li G."/>
            <person name="Viehrig K."/>
            <person name="Ye F."/>
            <person name="Su P."/>
            <person name="Kiefer A.F."/>
            <person name="Nichols A."/>
            <person name="Cepeda A.J."/>
            <person name="Yan W."/>
            <person name="Fan B."/>
            <person name="Jiang Y."/>
            <person name="Adhikari A."/>
            <person name="Zheng C.-J."/>
            <person name="Schuster L."/>
            <person name="Cowan T.M."/>
            <person name="Smanski M.J."/>
            <person name="Chevrette M.G."/>
            <person name="De Carvalho L.P.S."/>
            <person name="Shen B."/>
        </authorList>
    </citation>
    <scope>NUCLEOTIDE SEQUENCE [LARGE SCALE GENOMIC DNA]</scope>
    <source>
        <strain evidence="2 3">NPDC056472</strain>
    </source>
</reference>
<protein>
    <recommendedName>
        <fullName evidence="1">Peptidase C39 domain-containing protein</fullName>
    </recommendedName>
</protein>
<evidence type="ECO:0000313" key="2">
    <source>
        <dbReference type="EMBL" id="MFE5981188.1"/>
    </source>
</evidence>
<dbReference type="InterPro" id="IPR005074">
    <property type="entry name" value="Peptidase_C39"/>
</dbReference>
<accession>A0ABW6IU81</accession>
<dbReference type="PROSITE" id="PS50990">
    <property type="entry name" value="PEPTIDASE_C39"/>
    <property type="match status" value="1"/>
</dbReference>
<evidence type="ECO:0000313" key="3">
    <source>
        <dbReference type="Proteomes" id="UP001600424"/>
    </source>
</evidence>
<proteinExistence type="predicted"/>
<evidence type="ECO:0000259" key="1">
    <source>
        <dbReference type="PROSITE" id="PS50990"/>
    </source>
</evidence>
<dbReference type="Proteomes" id="UP001600424">
    <property type="component" value="Unassembled WGS sequence"/>
</dbReference>
<dbReference type="RefSeq" id="WP_386251482.1">
    <property type="nucleotide sequence ID" value="NZ_JBHTRV010000010.1"/>
</dbReference>
<sequence>MSPHRLRVPGTPLLGEPLAVRRFGQHFTPEEIADPSAVWPTDGPHEWGERCCGLACLRMLLDFHGLAVPDRLPLLHHGLALGAHTPKGWLHAGLVRLAAEYGLQGHASAFPTPVPLQELARAGTPSIVSCSFRFPEDGRQGGHLVLFTGEFERDGEVYAGFADPSRWGADHAAVPAARFWSSWTGRAIVLTPVRASNA</sequence>
<feature type="domain" description="Peptidase C39" evidence="1">
    <location>
        <begin position="46"/>
        <end position="190"/>
    </location>
</feature>
<name>A0ABW6IU81_STRWE</name>
<dbReference type="EMBL" id="JBHTRV010000010">
    <property type="protein sequence ID" value="MFE5981188.1"/>
    <property type="molecule type" value="Genomic_DNA"/>
</dbReference>
<organism evidence="2 3">
    <name type="scientific">Streptomyces wedmorensis</name>
    <dbReference type="NCBI Taxonomy" id="43759"/>
    <lineage>
        <taxon>Bacteria</taxon>
        <taxon>Bacillati</taxon>
        <taxon>Actinomycetota</taxon>
        <taxon>Actinomycetes</taxon>
        <taxon>Kitasatosporales</taxon>
        <taxon>Streptomycetaceae</taxon>
        <taxon>Streptomyces</taxon>
    </lineage>
</organism>